<organism evidence="2 3">
    <name type="scientific">Trichomalopsis sarcophagae</name>
    <dbReference type="NCBI Taxonomy" id="543379"/>
    <lineage>
        <taxon>Eukaryota</taxon>
        <taxon>Metazoa</taxon>
        <taxon>Ecdysozoa</taxon>
        <taxon>Arthropoda</taxon>
        <taxon>Hexapoda</taxon>
        <taxon>Insecta</taxon>
        <taxon>Pterygota</taxon>
        <taxon>Neoptera</taxon>
        <taxon>Endopterygota</taxon>
        <taxon>Hymenoptera</taxon>
        <taxon>Apocrita</taxon>
        <taxon>Proctotrupomorpha</taxon>
        <taxon>Chalcidoidea</taxon>
        <taxon>Pteromalidae</taxon>
        <taxon>Pteromalinae</taxon>
        <taxon>Trichomalopsis</taxon>
    </lineage>
</organism>
<dbReference type="Pfam" id="PF00023">
    <property type="entry name" value="Ank"/>
    <property type="match status" value="1"/>
</dbReference>
<name>A0A232EQ46_9HYME</name>
<keyword evidence="1" id="KW-0040">ANK repeat</keyword>
<sequence>MELVLQKSPEFAIHQRCEDKGMTPLHHVSVIFLVGNARRLISGGANVNAKDDSDWASLLFCANGAQTTKTDHADRKKSVIKLLLEAGANVNNLVNRFGQYRTPLQSAIELNHIEACFPMDVVANYTRNEELARSFQSSDAYPIYASQLKKKFDAVFARQETVEQTIEVLGETLLFPEP</sequence>
<dbReference type="PROSITE" id="PS50088">
    <property type="entry name" value="ANK_REPEAT"/>
    <property type="match status" value="1"/>
</dbReference>
<evidence type="ECO:0000313" key="3">
    <source>
        <dbReference type="Proteomes" id="UP000215335"/>
    </source>
</evidence>
<dbReference type="InterPro" id="IPR002110">
    <property type="entry name" value="Ankyrin_rpt"/>
</dbReference>
<reference evidence="2 3" key="1">
    <citation type="journal article" date="2017" name="Curr. Biol.">
        <title>The Evolution of Venom by Co-option of Single-Copy Genes.</title>
        <authorList>
            <person name="Martinson E.O."/>
            <person name="Mrinalini"/>
            <person name="Kelkar Y.D."/>
            <person name="Chang C.H."/>
            <person name="Werren J.H."/>
        </authorList>
    </citation>
    <scope>NUCLEOTIDE SEQUENCE [LARGE SCALE GENOMIC DNA]</scope>
    <source>
        <strain evidence="2 3">Alberta</strain>
        <tissue evidence="2">Whole body</tissue>
    </source>
</reference>
<evidence type="ECO:0000256" key="1">
    <source>
        <dbReference type="PROSITE-ProRule" id="PRU00023"/>
    </source>
</evidence>
<keyword evidence="3" id="KW-1185">Reference proteome</keyword>
<dbReference type="Gene3D" id="1.25.40.20">
    <property type="entry name" value="Ankyrin repeat-containing domain"/>
    <property type="match status" value="1"/>
</dbReference>
<gene>
    <name evidence="2" type="ORF">TSAR_015595</name>
</gene>
<dbReference type="AlphaFoldDB" id="A0A232EQ46"/>
<dbReference type="EMBL" id="NNAY01002835">
    <property type="protein sequence ID" value="OXU20468.1"/>
    <property type="molecule type" value="Genomic_DNA"/>
</dbReference>
<protein>
    <submittedName>
        <fullName evidence="2">Uncharacterized protein</fullName>
    </submittedName>
</protein>
<comment type="caution">
    <text evidence="2">The sequence shown here is derived from an EMBL/GenBank/DDBJ whole genome shotgun (WGS) entry which is preliminary data.</text>
</comment>
<dbReference type="InterPro" id="IPR036770">
    <property type="entry name" value="Ankyrin_rpt-contain_sf"/>
</dbReference>
<dbReference type="SUPFAM" id="SSF48403">
    <property type="entry name" value="Ankyrin repeat"/>
    <property type="match status" value="1"/>
</dbReference>
<feature type="repeat" description="ANK" evidence="1">
    <location>
        <begin position="20"/>
        <end position="52"/>
    </location>
</feature>
<evidence type="ECO:0000313" key="2">
    <source>
        <dbReference type="EMBL" id="OXU20468.1"/>
    </source>
</evidence>
<feature type="non-terminal residue" evidence="2">
    <location>
        <position position="178"/>
    </location>
</feature>
<dbReference type="Proteomes" id="UP000215335">
    <property type="component" value="Unassembled WGS sequence"/>
</dbReference>
<accession>A0A232EQ46</accession>
<proteinExistence type="predicted"/>